<evidence type="ECO:0000256" key="1">
    <source>
        <dbReference type="SAM" id="Phobius"/>
    </source>
</evidence>
<dbReference type="Gramene" id="Pp3c2_22050V3.1">
    <property type="protein sequence ID" value="PAC:32935031.CDS.1"/>
    <property type="gene ID" value="Pp3c2_22050"/>
</dbReference>
<evidence type="ECO:0000313" key="3">
    <source>
        <dbReference type="EnsemblPlants" id="PAC:32935031.CDS.1"/>
    </source>
</evidence>
<dbReference type="EMBL" id="ABEU02000002">
    <property type="protein sequence ID" value="PNR60274.1"/>
    <property type="molecule type" value="Genomic_DNA"/>
</dbReference>
<reference evidence="2 4" key="2">
    <citation type="journal article" date="2018" name="Plant J.">
        <title>The Physcomitrella patens chromosome-scale assembly reveals moss genome structure and evolution.</title>
        <authorList>
            <person name="Lang D."/>
            <person name="Ullrich K.K."/>
            <person name="Murat F."/>
            <person name="Fuchs J."/>
            <person name="Jenkins J."/>
            <person name="Haas F.B."/>
            <person name="Piednoel M."/>
            <person name="Gundlach H."/>
            <person name="Van Bel M."/>
            <person name="Meyberg R."/>
            <person name="Vives C."/>
            <person name="Morata J."/>
            <person name="Symeonidi A."/>
            <person name="Hiss M."/>
            <person name="Muchero W."/>
            <person name="Kamisugi Y."/>
            <person name="Saleh O."/>
            <person name="Blanc G."/>
            <person name="Decker E.L."/>
            <person name="van Gessel N."/>
            <person name="Grimwood J."/>
            <person name="Hayes R.D."/>
            <person name="Graham S.W."/>
            <person name="Gunter L.E."/>
            <person name="McDaniel S.F."/>
            <person name="Hoernstein S.N.W."/>
            <person name="Larsson A."/>
            <person name="Li F.W."/>
            <person name="Perroud P.F."/>
            <person name="Phillips J."/>
            <person name="Ranjan P."/>
            <person name="Rokshar D.S."/>
            <person name="Rothfels C.J."/>
            <person name="Schneider L."/>
            <person name="Shu S."/>
            <person name="Stevenson D.W."/>
            <person name="Thummler F."/>
            <person name="Tillich M."/>
            <person name="Villarreal Aguilar J.C."/>
            <person name="Widiez T."/>
            <person name="Wong G.K."/>
            <person name="Wymore A."/>
            <person name="Zhang Y."/>
            <person name="Zimmer A.D."/>
            <person name="Quatrano R.S."/>
            <person name="Mayer K.F.X."/>
            <person name="Goodstein D."/>
            <person name="Casacuberta J.M."/>
            <person name="Vandepoele K."/>
            <person name="Reski R."/>
            <person name="Cuming A.C."/>
            <person name="Tuskan G.A."/>
            <person name="Maumus F."/>
            <person name="Salse J."/>
            <person name="Schmutz J."/>
            <person name="Rensing S.A."/>
        </authorList>
    </citation>
    <scope>NUCLEOTIDE SEQUENCE [LARGE SCALE GENOMIC DNA]</scope>
    <source>
        <strain evidence="3 4">cv. Gransden 2004</strain>
    </source>
</reference>
<dbReference type="Proteomes" id="UP000006727">
    <property type="component" value="Chromosome 2"/>
</dbReference>
<evidence type="ECO:0000313" key="4">
    <source>
        <dbReference type="Proteomes" id="UP000006727"/>
    </source>
</evidence>
<accession>A0A2K1L2M0</accession>
<evidence type="ECO:0000313" key="2">
    <source>
        <dbReference type="EMBL" id="PNR60274.1"/>
    </source>
</evidence>
<protein>
    <submittedName>
        <fullName evidence="2 3">Uncharacterized protein</fullName>
    </submittedName>
</protein>
<keyword evidence="4" id="KW-1185">Reference proteome</keyword>
<organism evidence="2">
    <name type="scientific">Physcomitrium patens</name>
    <name type="common">Spreading-leaved earth moss</name>
    <name type="synonym">Physcomitrella patens</name>
    <dbReference type="NCBI Taxonomy" id="3218"/>
    <lineage>
        <taxon>Eukaryota</taxon>
        <taxon>Viridiplantae</taxon>
        <taxon>Streptophyta</taxon>
        <taxon>Embryophyta</taxon>
        <taxon>Bryophyta</taxon>
        <taxon>Bryophytina</taxon>
        <taxon>Bryopsida</taxon>
        <taxon>Funariidae</taxon>
        <taxon>Funariales</taxon>
        <taxon>Funariaceae</taxon>
        <taxon>Physcomitrium</taxon>
    </lineage>
</organism>
<dbReference type="EnsemblPlants" id="Pp3c2_22050V3.1">
    <property type="protein sequence ID" value="PAC:32935031.CDS.1"/>
    <property type="gene ID" value="Pp3c2_22050"/>
</dbReference>
<feature type="transmembrane region" description="Helical" evidence="1">
    <location>
        <begin position="12"/>
        <end position="31"/>
    </location>
</feature>
<keyword evidence="1" id="KW-1133">Transmembrane helix</keyword>
<keyword evidence="1" id="KW-0812">Transmembrane</keyword>
<name>A0A2K1L2M0_PHYPA</name>
<gene>
    <name evidence="2" type="ORF">PHYPA_003067</name>
</gene>
<reference evidence="2 4" key="1">
    <citation type="journal article" date="2008" name="Science">
        <title>The Physcomitrella genome reveals evolutionary insights into the conquest of land by plants.</title>
        <authorList>
            <person name="Rensing S."/>
            <person name="Lang D."/>
            <person name="Zimmer A."/>
            <person name="Terry A."/>
            <person name="Salamov A."/>
            <person name="Shapiro H."/>
            <person name="Nishiyama T."/>
            <person name="Perroud P.-F."/>
            <person name="Lindquist E."/>
            <person name="Kamisugi Y."/>
            <person name="Tanahashi T."/>
            <person name="Sakakibara K."/>
            <person name="Fujita T."/>
            <person name="Oishi K."/>
            <person name="Shin-I T."/>
            <person name="Kuroki Y."/>
            <person name="Toyoda A."/>
            <person name="Suzuki Y."/>
            <person name="Hashimoto A."/>
            <person name="Yamaguchi K."/>
            <person name="Sugano A."/>
            <person name="Kohara Y."/>
            <person name="Fujiyama A."/>
            <person name="Anterola A."/>
            <person name="Aoki S."/>
            <person name="Ashton N."/>
            <person name="Barbazuk W.B."/>
            <person name="Barker E."/>
            <person name="Bennetzen J."/>
            <person name="Bezanilla M."/>
            <person name="Blankenship R."/>
            <person name="Cho S.H."/>
            <person name="Dutcher S."/>
            <person name="Estelle M."/>
            <person name="Fawcett J.A."/>
            <person name="Gundlach H."/>
            <person name="Hanada K."/>
            <person name="Heyl A."/>
            <person name="Hicks K.A."/>
            <person name="Hugh J."/>
            <person name="Lohr M."/>
            <person name="Mayer K."/>
            <person name="Melkozernov A."/>
            <person name="Murata T."/>
            <person name="Nelson D."/>
            <person name="Pils B."/>
            <person name="Prigge M."/>
            <person name="Reiss B."/>
            <person name="Renner T."/>
            <person name="Rombauts S."/>
            <person name="Rushton P."/>
            <person name="Sanderfoot A."/>
            <person name="Schween G."/>
            <person name="Shiu S.-H."/>
            <person name="Stueber K."/>
            <person name="Theodoulou F.L."/>
            <person name="Tu H."/>
            <person name="Van de Peer Y."/>
            <person name="Verrier P.J."/>
            <person name="Waters E."/>
            <person name="Wood A."/>
            <person name="Yang L."/>
            <person name="Cove D."/>
            <person name="Cuming A."/>
            <person name="Hasebe M."/>
            <person name="Lucas S."/>
            <person name="Mishler D.B."/>
            <person name="Reski R."/>
            <person name="Grigoriev I."/>
            <person name="Quatrano R.S."/>
            <person name="Boore J.L."/>
        </authorList>
    </citation>
    <scope>NUCLEOTIDE SEQUENCE [LARGE SCALE GENOMIC DNA]</scope>
    <source>
        <strain evidence="3 4">cv. Gransden 2004</strain>
    </source>
</reference>
<dbReference type="AlphaFoldDB" id="A0A2K1L2M0"/>
<dbReference type="InParanoid" id="A0A2K1L2M0"/>
<proteinExistence type="predicted"/>
<keyword evidence="1" id="KW-0472">Membrane</keyword>
<sequence>MPFSFFTPGLYINILILLFIPLSCHSLCLSLDRSIAASGTPPFSSSPSPGCLLGGNPRAMESSDMVPSSPGPFAPLLCSQQAQASAITM</sequence>
<reference evidence="3" key="3">
    <citation type="submission" date="2020-12" db="UniProtKB">
        <authorList>
            <consortium name="EnsemblPlants"/>
        </authorList>
    </citation>
    <scope>IDENTIFICATION</scope>
</reference>